<evidence type="ECO:0000313" key="2">
    <source>
        <dbReference type="Proteomes" id="UP000006562"/>
    </source>
</evidence>
<evidence type="ECO:0000313" key="1">
    <source>
        <dbReference type="EMBL" id="CBI41601.1"/>
    </source>
</evidence>
<reference evidence="1 2" key="1">
    <citation type="journal article" date="2011" name="Int. J. Syst. Evol. Microbiol.">
        <title>Relationship of Bacillus amyloliquefaciens clades associated with strains DSM 7T and FZB42T: a proposal for Bacillus amyloliquefaciens subsp. amyloliquefaciens subsp. nov. and Bacillus amyloliquefaciens subsp. plantarum subsp. nov. based on complete genome sequence comparisons.</title>
        <authorList>
            <person name="Borriss R."/>
            <person name="Chen X.H."/>
            <person name="Rueckert C."/>
            <person name="Blom J."/>
            <person name="Becker A."/>
            <person name="Baumgarth B."/>
            <person name="Fan B."/>
            <person name="Pukall R."/>
            <person name="Schumann P."/>
            <person name="Sproer C."/>
            <person name="Junge H."/>
            <person name="Vater J."/>
            <person name="Puhler A."/>
            <person name="Klenk H.P."/>
        </authorList>
    </citation>
    <scope>NUCLEOTIDE SEQUENCE [LARGE SCALE GENOMIC DNA]</scope>
    <source>
        <strain evidence="2">DSM 7</strain>
    </source>
</reference>
<reference evidence="2" key="2">
    <citation type="journal article" date="2011" name="J. Biotechnol.">
        <title>Genome sequence of B. amyloliquefaciens type strain DSM7(T) reveals differences to plant-associated B. amyloliquefaciens FZB42.</title>
        <authorList>
            <person name="Ruckert C."/>
            <person name="Blom J."/>
            <person name="Chen X."/>
            <person name="Reva O."/>
            <person name="Borriss R."/>
        </authorList>
    </citation>
    <scope>NUCLEOTIDE SEQUENCE [LARGE SCALE GENOMIC DNA]</scope>
    <source>
        <strain evidence="2">DSM 7</strain>
    </source>
</reference>
<gene>
    <name evidence="1" type="primary">RBAM_005650</name>
    <name evidence="1" type="ordered locus">BAMF_0475</name>
</gene>
<keyword evidence="2" id="KW-1185">Reference proteome</keyword>
<accession>A0A9P1NG55</accession>
<dbReference type="EMBL" id="FN597644">
    <property type="protein sequence ID" value="CBI41601.1"/>
    <property type="molecule type" value="Genomic_DNA"/>
</dbReference>
<proteinExistence type="predicted"/>
<sequence>MITVFRILYGSDAKIGNILADKGSSLSFFKPNNHKKTVIGAFSLWQINVNSMT</sequence>
<dbReference type="KEGG" id="bao:BAMF_0475"/>
<dbReference type="AlphaFoldDB" id="A0A9P1NG55"/>
<name>A0A9P1NG55_BACAS</name>
<organism evidence="1 2">
    <name type="scientific">Bacillus amyloliquefaciens (strain ATCC 23350 / DSM 7 / BCRC 11601 / CCUG 28519 / NBRC 15535 / NRRL B-14393 / F)</name>
    <dbReference type="NCBI Taxonomy" id="692420"/>
    <lineage>
        <taxon>Bacteria</taxon>
        <taxon>Bacillati</taxon>
        <taxon>Bacillota</taxon>
        <taxon>Bacilli</taxon>
        <taxon>Bacillales</taxon>
        <taxon>Bacillaceae</taxon>
        <taxon>Bacillus</taxon>
        <taxon>Bacillus amyloliquefaciens group</taxon>
    </lineage>
</organism>
<protein>
    <submittedName>
        <fullName evidence="1">Uncharacterized protein</fullName>
    </submittedName>
</protein>
<dbReference type="Proteomes" id="UP000006562">
    <property type="component" value="Chromosome"/>
</dbReference>